<dbReference type="EMBL" id="FXTM01000046">
    <property type="protein sequence ID" value="SMO84916.1"/>
    <property type="molecule type" value="Genomic_DNA"/>
</dbReference>
<evidence type="ECO:0000313" key="1">
    <source>
        <dbReference type="EMBL" id="SMO84916.1"/>
    </source>
</evidence>
<protein>
    <submittedName>
        <fullName evidence="1">Uncharacterized protein</fullName>
    </submittedName>
</protein>
<keyword evidence="2" id="KW-1185">Reference proteome</keyword>
<dbReference type="Proteomes" id="UP000317315">
    <property type="component" value="Unassembled WGS sequence"/>
</dbReference>
<sequence length="84" mass="10052">MNVNTNIYCVFDFLYNNYMKDWQKALKLLRNKEKDVHLTINPELWEIFRKACKKEGVTPNQKVSELILHYLEEEGILAEYLKGD</sequence>
<organism evidence="1 2">
    <name type="scientific">Balnearium lithotrophicum</name>
    <dbReference type="NCBI Taxonomy" id="223788"/>
    <lineage>
        <taxon>Bacteria</taxon>
        <taxon>Pseudomonadati</taxon>
        <taxon>Aquificota</taxon>
        <taxon>Aquificia</taxon>
        <taxon>Desulfurobacteriales</taxon>
        <taxon>Desulfurobacteriaceae</taxon>
        <taxon>Balnearium</taxon>
    </lineage>
</organism>
<proteinExistence type="predicted"/>
<gene>
    <name evidence="1" type="ORF">SAMN06269117_1463</name>
</gene>
<accession>A0A521ELW9</accession>
<dbReference type="AlphaFoldDB" id="A0A521ELW9"/>
<evidence type="ECO:0000313" key="2">
    <source>
        <dbReference type="Proteomes" id="UP000317315"/>
    </source>
</evidence>
<name>A0A521ELW9_9BACT</name>
<reference evidence="1 2" key="1">
    <citation type="submission" date="2017-05" db="EMBL/GenBank/DDBJ databases">
        <authorList>
            <person name="Varghese N."/>
            <person name="Submissions S."/>
        </authorList>
    </citation>
    <scope>NUCLEOTIDE SEQUENCE [LARGE SCALE GENOMIC DNA]</scope>
    <source>
        <strain evidence="1 2">DSM 16304</strain>
    </source>
</reference>